<dbReference type="Gene3D" id="3.40.250.10">
    <property type="entry name" value="Rhodanese-like domain"/>
    <property type="match status" value="1"/>
</dbReference>
<dbReference type="Pfam" id="PF00581">
    <property type="entry name" value="Rhodanese"/>
    <property type="match status" value="1"/>
</dbReference>
<gene>
    <name evidence="3" type="ORF">H7F53_13145</name>
</gene>
<dbReference type="EMBL" id="JACLAX010000014">
    <property type="protein sequence ID" value="MBC2670094.1"/>
    <property type="molecule type" value="Genomic_DNA"/>
</dbReference>
<feature type="signal peptide" evidence="1">
    <location>
        <begin position="1"/>
        <end position="27"/>
    </location>
</feature>
<feature type="chain" id="PRO_5031048344" evidence="1">
    <location>
        <begin position="28"/>
        <end position="200"/>
    </location>
</feature>
<dbReference type="InterPro" id="IPR022376">
    <property type="entry name" value="PQQ_CXXCW"/>
</dbReference>
<dbReference type="NCBIfam" id="TIGR03865">
    <property type="entry name" value="PQQ_CXXCW"/>
    <property type="match status" value="1"/>
</dbReference>
<dbReference type="CDD" id="cd00158">
    <property type="entry name" value="RHOD"/>
    <property type="match status" value="1"/>
</dbReference>
<feature type="domain" description="Rhodanese" evidence="2">
    <location>
        <begin position="146"/>
        <end position="192"/>
    </location>
</feature>
<keyword evidence="1" id="KW-0732">Signal</keyword>
<comment type="caution">
    <text evidence="3">The sequence shown here is derived from an EMBL/GenBank/DDBJ whole genome shotgun (WGS) entry which is preliminary data.</text>
</comment>
<protein>
    <submittedName>
        <fullName evidence="3">Rhodanese</fullName>
    </submittedName>
</protein>
<reference evidence="3 4" key="1">
    <citation type="submission" date="2020-08" db="EMBL/GenBank/DDBJ databases">
        <title>The genome sequence of type strain Novosphingobium piscinae KCTC 42194.</title>
        <authorList>
            <person name="Liu Y."/>
        </authorList>
    </citation>
    <scope>NUCLEOTIDE SEQUENCE [LARGE SCALE GENOMIC DNA]</scope>
    <source>
        <strain evidence="3 4">KCTC 42194</strain>
    </source>
</reference>
<dbReference type="AlphaFoldDB" id="A0A7X1KQU7"/>
<proteinExistence type="predicted"/>
<evidence type="ECO:0000313" key="4">
    <source>
        <dbReference type="Proteomes" id="UP000551327"/>
    </source>
</evidence>
<keyword evidence="4" id="KW-1185">Reference proteome</keyword>
<dbReference type="InterPro" id="IPR036873">
    <property type="entry name" value="Rhodanese-like_dom_sf"/>
</dbReference>
<dbReference type="SUPFAM" id="SSF52821">
    <property type="entry name" value="Rhodanese/Cell cycle control phosphatase"/>
    <property type="match status" value="1"/>
</dbReference>
<dbReference type="RefSeq" id="WP_185679959.1">
    <property type="nucleotide sequence ID" value="NZ_JACLAX010000014.1"/>
</dbReference>
<accession>A0A7X1KQU7</accession>
<evidence type="ECO:0000256" key="1">
    <source>
        <dbReference type="SAM" id="SignalP"/>
    </source>
</evidence>
<name>A0A7X1KQU7_9SPHN</name>
<organism evidence="3 4">
    <name type="scientific">Novosphingobium piscinae</name>
    <dbReference type="NCBI Taxonomy" id="1507448"/>
    <lineage>
        <taxon>Bacteria</taxon>
        <taxon>Pseudomonadati</taxon>
        <taxon>Pseudomonadota</taxon>
        <taxon>Alphaproteobacteria</taxon>
        <taxon>Sphingomonadales</taxon>
        <taxon>Sphingomonadaceae</taxon>
        <taxon>Novosphingobium</taxon>
    </lineage>
</organism>
<dbReference type="Proteomes" id="UP000551327">
    <property type="component" value="Unassembled WGS sequence"/>
</dbReference>
<dbReference type="PROSITE" id="PS50206">
    <property type="entry name" value="RHODANESE_3"/>
    <property type="match status" value="1"/>
</dbReference>
<evidence type="ECO:0000259" key="2">
    <source>
        <dbReference type="PROSITE" id="PS50206"/>
    </source>
</evidence>
<sequence>MRRRQALTLTLGAPAALLGTLPGAAGAARGQDAAAAAPAALFDADGFRQARYRAPVDRAPDPARRLTLAAALQLRPGHDALFLDVLPAEGARRDPGTGVWRGVPPHQTIPGARWFPEVGRAAPDPVLWRGVLDAVAAARKRHPDWPVVVFCRADCWMGWNAARRLALAGLPNVWWQPEGIDGWHDAGRALAAADPVTVAP</sequence>
<evidence type="ECO:0000313" key="3">
    <source>
        <dbReference type="EMBL" id="MBC2670094.1"/>
    </source>
</evidence>
<dbReference type="InterPro" id="IPR001763">
    <property type="entry name" value="Rhodanese-like_dom"/>
</dbReference>